<evidence type="ECO:0000256" key="4">
    <source>
        <dbReference type="ARBA" id="ARBA00024446"/>
    </source>
</evidence>
<evidence type="ECO:0000256" key="2">
    <source>
        <dbReference type="ARBA" id="ARBA00023780"/>
    </source>
</evidence>
<dbReference type="CDD" id="cd07045">
    <property type="entry name" value="BMC_CcmK_like"/>
    <property type="match status" value="1"/>
</dbReference>
<accession>I2B5S1</accession>
<reference evidence="7 8" key="1">
    <citation type="journal article" date="2012" name="J. Bacteriol.">
        <title>Complete genome sequence of the B12-producing Shimwellia blattae strain DSM 4481, isolated from a cockroach.</title>
        <authorList>
            <person name="Brzuszkiewicz E."/>
            <person name="Waschkowitz T."/>
            <person name="Wiezer A."/>
            <person name="Daniel R."/>
        </authorList>
    </citation>
    <scope>NUCLEOTIDE SEQUENCE [LARGE SCALE GENOMIC DNA]</scope>
    <source>
        <strain evidence="8">ATCC 29907 / DSM 4481 / JCM 1650 / NBRC 105725 / CDC 9005-74</strain>
    </source>
</reference>
<name>I2B5S1_SHIBC</name>
<dbReference type="InterPro" id="IPR037233">
    <property type="entry name" value="CcmK-like_sf"/>
</dbReference>
<comment type="subcellular location">
    <subcellularLocation>
        <location evidence="3">Bacterial microcompartment</location>
    </subcellularLocation>
</comment>
<dbReference type="Gene3D" id="3.30.70.1710">
    <property type="match status" value="1"/>
</dbReference>
<dbReference type="HOGENOM" id="CLU_064903_5_1_6"/>
<dbReference type="PANTHER" id="PTHR33941:SF11">
    <property type="entry name" value="BACTERIAL MICROCOMPARTMENT SHELL PROTEIN PDUJ"/>
    <property type="match status" value="1"/>
</dbReference>
<dbReference type="InterPro" id="IPR050575">
    <property type="entry name" value="BMC_shell"/>
</dbReference>
<dbReference type="InterPro" id="IPR020808">
    <property type="entry name" value="Bact_microcomp_CS"/>
</dbReference>
<evidence type="ECO:0000256" key="1">
    <source>
        <dbReference type="ARBA" id="ARBA00004836"/>
    </source>
</evidence>
<dbReference type="SUPFAM" id="SSF143414">
    <property type="entry name" value="CcmK-like"/>
    <property type="match status" value="1"/>
</dbReference>
<dbReference type="Proteomes" id="UP000001955">
    <property type="component" value="Chromosome"/>
</dbReference>
<dbReference type="GO" id="GO:0031469">
    <property type="term" value="C:bacterial microcompartment"/>
    <property type="evidence" value="ECO:0007669"/>
    <property type="project" value="UniProtKB-SubCell"/>
</dbReference>
<evidence type="ECO:0000256" key="5">
    <source>
        <dbReference type="ARBA" id="ARBA00042636"/>
    </source>
</evidence>
<feature type="domain" description="BMC" evidence="6">
    <location>
        <begin position="23"/>
        <end position="107"/>
    </location>
</feature>
<gene>
    <name evidence="7" type="ordered locus">EBL_c07520</name>
</gene>
<keyword evidence="4" id="KW-1283">Bacterial microcompartment</keyword>
<dbReference type="PROSITE" id="PS51930">
    <property type="entry name" value="BMC_2"/>
    <property type="match status" value="1"/>
</dbReference>
<dbReference type="KEGG" id="ebt:EBL_c07520"/>
<dbReference type="STRING" id="630626.EBL_c07520"/>
<evidence type="ECO:0000259" key="6">
    <source>
        <dbReference type="PROSITE" id="PS51930"/>
    </source>
</evidence>
<comment type="pathway">
    <text evidence="1">Polyol metabolism; 1,2-propanediol degradation.</text>
</comment>
<dbReference type="PANTHER" id="PTHR33941">
    <property type="entry name" value="PROPANEDIOL UTILIZATION PROTEIN PDUA"/>
    <property type="match status" value="1"/>
</dbReference>
<dbReference type="AlphaFoldDB" id="I2B5S1"/>
<comment type="similarity">
    <text evidence="2">Belongs to the bacterial microcompartments protein family. CsoS1 subfamily.</text>
</comment>
<dbReference type="SMART" id="SM00877">
    <property type="entry name" value="BMC"/>
    <property type="match status" value="1"/>
</dbReference>
<dbReference type="Pfam" id="PF00936">
    <property type="entry name" value="BMC"/>
    <property type="match status" value="1"/>
</dbReference>
<sequence length="111" mass="11601">MPLRGRFSRTTKPVLEEITMGDALGLIETKGLVACIEAADAMCKAANVELIGYENVGSGLVTAMVKGDVGAVKAAVDSGVESAQRIGEVVTSLVIARPHNDINKIVIKHKA</sequence>
<organism evidence="7 8">
    <name type="scientific">Shimwellia blattae (strain ATCC 29907 / DSM 4481 / JCM 1650 / NBRC 105725 / CDC 9005-74)</name>
    <name type="common">Escherichia blattae</name>
    <dbReference type="NCBI Taxonomy" id="630626"/>
    <lineage>
        <taxon>Bacteria</taxon>
        <taxon>Pseudomonadati</taxon>
        <taxon>Pseudomonadota</taxon>
        <taxon>Gammaproteobacteria</taxon>
        <taxon>Enterobacterales</taxon>
        <taxon>Enterobacteriaceae</taxon>
        <taxon>Shimwellia</taxon>
    </lineage>
</organism>
<dbReference type="InterPro" id="IPR044872">
    <property type="entry name" value="CcmK/CsoS1_BMC"/>
</dbReference>
<dbReference type="PROSITE" id="PS01139">
    <property type="entry name" value="BMC_1"/>
    <property type="match status" value="1"/>
</dbReference>
<evidence type="ECO:0000256" key="3">
    <source>
        <dbReference type="ARBA" id="ARBA00024322"/>
    </source>
</evidence>
<protein>
    <recommendedName>
        <fullName evidence="5">Bacterial microcompartment protein homohexamer</fullName>
    </recommendedName>
</protein>
<dbReference type="eggNOG" id="COG4577">
    <property type="taxonomic scope" value="Bacteria"/>
</dbReference>
<dbReference type="InterPro" id="IPR000249">
    <property type="entry name" value="BMC_dom"/>
</dbReference>
<evidence type="ECO:0000313" key="8">
    <source>
        <dbReference type="Proteomes" id="UP000001955"/>
    </source>
</evidence>
<proteinExistence type="inferred from homology"/>
<keyword evidence="8" id="KW-1185">Reference proteome</keyword>
<dbReference type="EMBL" id="CP001560">
    <property type="protein sequence ID" value="AFJ45875.1"/>
    <property type="molecule type" value="Genomic_DNA"/>
</dbReference>
<evidence type="ECO:0000313" key="7">
    <source>
        <dbReference type="EMBL" id="AFJ45875.1"/>
    </source>
</evidence>